<dbReference type="PANTHER" id="PTHR11727:SF17">
    <property type="entry name" value="DIMETHYLADENOSINE TRANSFERASE 1, MITOCHONDRIAL"/>
    <property type="match status" value="1"/>
</dbReference>
<evidence type="ECO:0000256" key="1">
    <source>
        <dbReference type="ARBA" id="ARBA00004173"/>
    </source>
</evidence>
<dbReference type="InterPro" id="IPR029063">
    <property type="entry name" value="SAM-dependent_MTases_sf"/>
</dbReference>
<dbReference type="Proteomes" id="UP000572817">
    <property type="component" value="Unassembled WGS sequence"/>
</dbReference>
<dbReference type="Gene3D" id="1.10.8.100">
    <property type="entry name" value="Ribosomal RNA adenine dimethylase-like, domain 2"/>
    <property type="match status" value="1"/>
</dbReference>
<dbReference type="GO" id="GO:0008168">
    <property type="term" value="F:methyltransferase activity"/>
    <property type="evidence" value="ECO:0007669"/>
    <property type="project" value="UniProtKB-KW"/>
</dbReference>
<dbReference type="GO" id="GO:0006391">
    <property type="term" value="P:transcription initiation at mitochondrial promoter"/>
    <property type="evidence" value="ECO:0007669"/>
    <property type="project" value="TreeGrafter"/>
</dbReference>
<protein>
    <recommendedName>
        <fullName evidence="2">Mitochondrial transcription factor 1</fullName>
    </recommendedName>
</protein>
<keyword evidence="9" id="KW-1185">Reference proteome</keyword>
<dbReference type="SUPFAM" id="SSF53335">
    <property type="entry name" value="S-adenosyl-L-methionine-dependent methyltransferases"/>
    <property type="match status" value="1"/>
</dbReference>
<evidence type="ECO:0000256" key="5">
    <source>
        <dbReference type="ARBA" id="ARBA00022691"/>
    </source>
</evidence>
<dbReference type="OrthoDB" id="16079at2759"/>
<evidence type="ECO:0000256" key="4">
    <source>
        <dbReference type="ARBA" id="ARBA00022679"/>
    </source>
</evidence>
<name>A0A8H4IT36_9PEZI</name>
<keyword evidence="5" id="KW-0949">S-adenosyl-L-methionine</keyword>
<organism evidence="8 9">
    <name type="scientific">Botryosphaeria dothidea</name>
    <dbReference type="NCBI Taxonomy" id="55169"/>
    <lineage>
        <taxon>Eukaryota</taxon>
        <taxon>Fungi</taxon>
        <taxon>Dikarya</taxon>
        <taxon>Ascomycota</taxon>
        <taxon>Pezizomycotina</taxon>
        <taxon>Dothideomycetes</taxon>
        <taxon>Dothideomycetes incertae sedis</taxon>
        <taxon>Botryosphaeriales</taxon>
        <taxon>Botryosphaeriaceae</taxon>
        <taxon>Botryosphaeria</taxon>
    </lineage>
</organism>
<evidence type="ECO:0000256" key="6">
    <source>
        <dbReference type="ARBA" id="ARBA00022884"/>
    </source>
</evidence>
<gene>
    <name evidence="8" type="ORF">GTA08_BOTSDO06729</name>
</gene>
<dbReference type="InterPro" id="IPR001737">
    <property type="entry name" value="KsgA/Erm"/>
</dbReference>
<dbReference type="GO" id="GO:0034246">
    <property type="term" value="F:mitochondrial transcription factor activity"/>
    <property type="evidence" value="ECO:0007669"/>
    <property type="project" value="TreeGrafter"/>
</dbReference>
<comment type="caution">
    <text evidence="8">The sequence shown here is derived from an EMBL/GenBank/DDBJ whole genome shotgun (WGS) entry which is preliminary data.</text>
</comment>
<dbReference type="InterPro" id="IPR023165">
    <property type="entry name" value="rRNA_Ade_diMease-like_C"/>
</dbReference>
<evidence type="ECO:0000256" key="3">
    <source>
        <dbReference type="ARBA" id="ARBA00022603"/>
    </source>
</evidence>
<accession>A0A8H4IT36</accession>
<dbReference type="EMBL" id="WWBZ02000040">
    <property type="protein sequence ID" value="KAF4305783.1"/>
    <property type="molecule type" value="Genomic_DNA"/>
</dbReference>
<sequence length="590" mass="67302">MRPSLILRAAGVRKTPGLQQARKATRRAVLPLAQQLAENDSRTGAAATRADIVSPALCDDILSCIGPSLEPYKHCDIVDVNPGAGLWSSRLHEFLKPRRHVLLEPDAFYKPFLQPLYDQPNSKYVSGPSHETTLQSLAATLENGLLPDQHTLKHGDPGLNQPNKSLLLLINLSRYKAPTTRSAYFVVRETLNVLTSTAWTHTGIHKYGQVRMLVWIGDYFEDKFVPKDLNQVDPYGFSFQHRTQTHVVASADKPRMPREETTTELSSAVRALVKMRKLGLELPPNRQSWLHQKALSLLETRSVDDVQAEMKSNVAGQSADDEIKSIETQLASGALKSPLDVPWQTRLAELKKITPRGRNVRETEFTQLKPLWAQFDEYYRLESTVVDESQSAQERLAAKEKMEKLGVVVKKQARKQNKMRQQIFFKALDDRRAFYHDPPLLSWDSRPFEPLRTEPHEFFPQQSLSLLDITPKPAPRDYSQGDLTYWQRFADRMFERTSATVSKALNSMRAGSPEIILPQVRAVHDPRRGGSLDVEDMRIRRLTPEMMDEIVDAWRSWAFRPETLEKYFLETRLDWFDLAEGTNNVGITLN</sequence>
<evidence type="ECO:0000256" key="2">
    <source>
        <dbReference type="ARBA" id="ARBA00013836"/>
    </source>
</evidence>
<dbReference type="GO" id="GO:0034245">
    <property type="term" value="C:mitochondrial DNA-directed RNA polymerase complex"/>
    <property type="evidence" value="ECO:0007669"/>
    <property type="project" value="TreeGrafter"/>
</dbReference>
<proteinExistence type="predicted"/>
<keyword evidence="6" id="KW-0694">RNA-binding</keyword>
<comment type="function">
    <text evidence="7">Mitochondrial transcription factor that confers selective promoter recognition on the core subunit of the yeast mitochondrial RNA polymerase. Interacts with DNA in a non-specific manner.</text>
</comment>
<reference evidence="8" key="1">
    <citation type="submission" date="2020-04" db="EMBL/GenBank/DDBJ databases">
        <title>Genome Assembly and Annotation of Botryosphaeria dothidea sdau 11-99, a Latent Pathogen of Apple Fruit Ring Rot in China.</title>
        <authorList>
            <person name="Yu C."/>
            <person name="Diao Y."/>
            <person name="Lu Q."/>
            <person name="Zhao J."/>
            <person name="Cui S."/>
            <person name="Peng C."/>
            <person name="He B."/>
            <person name="Liu H."/>
        </authorList>
    </citation>
    <scope>NUCLEOTIDE SEQUENCE [LARGE SCALE GENOMIC DNA]</scope>
    <source>
        <strain evidence="8">Sdau11-99</strain>
    </source>
</reference>
<comment type="subcellular location">
    <subcellularLocation>
        <location evidence="1">Mitochondrion</location>
    </subcellularLocation>
</comment>
<evidence type="ECO:0000313" key="9">
    <source>
        <dbReference type="Proteomes" id="UP000572817"/>
    </source>
</evidence>
<dbReference type="PANTHER" id="PTHR11727">
    <property type="entry name" value="DIMETHYLADENOSINE TRANSFERASE"/>
    <property type="match status" value="1"/>
</dbReference>
<evidence type="ECO:0000256" key="7">
    <source>
        <dbReference type="ARBA" id="ARBA00024915"/>
    </source>
</evidence>
<dbReference type="GO" id="GO:0032259">
    <property type="term" value="P:methylation"/>
    <property type="evidence" value="ECO:0007669"/>
    <property type="project" value="UniProtKB-KW"/>
</dbReference>
<dbReference type="Gene3D" id="3.40.50.150">
    <property type="entry name" value="Vaccinia Virus protein VP39"/>
    <property type="match status" value="1"/>
</dbReference>
<evidence type="ECO:0000313" key="8">
    <source>
        <dbReference type="EMBL" id="KAF4305783.1"/>
    </source>
</evidence>
<keyword evidence="4" id="KW-0808">Transferase</keyword>
<dbReference type="GO" id="GO:0005759">
    <property type="term" value="C:mitochondrial matrix"/>
    <property type="evidence" value="ECO:0007669"/>
    <property type="project" value="TreeGrafter"/>
</dbReference>
<dbReference type="AlphaFoldDB" id="A0A8H4IT36"/>
<keyword evidence="3" id="KW-0489">Methyltransferase</keyword>
<dbReference type="GO" id="GO:0003723">
    <property type="term" value="F:RNA binding"/>
    <property type="evidence" value="ECO:0007669"/>
    <property type="project" value="UniProtKB-KW"/>
</dbReference>